<dbReference type="AlphaFoldDB" id="G2PNM0"/>
<dbReference type="OrthoDB" id="1147959at2"/>
<reference evidence="1 2" key="2">
    <citation type="journal article" date="2012" name="Stand. Genomic Sci.">
        <title>Complete genome sequence of the facultatively anaerobic, appendaged bacterium Muricauda ruestringensis type strain (B1(T)).</title>
        <authorList>
            <person name="Huntemann M."/>
            <person name="Teshima H."/>
            <person name="Lapidus A."/>
            <person name="Nolan M."/>
            <person name="Lucas S."/>
            <person name="Hammon N."/>
            <person name="Deshpande S."/>
            <person name="Cheng J.F."/>
            <person name="Tapia R."/>
            <person name="Goodwin L.A."/>
            <person name="Pitluck S."/>
            <person name="Liolios K."/>
            <person name="Pagani I."/>
            <person name="Ivanova N."/>
            <person name="Mavromatis K."/>
            <person name="Mikhailova N."/>
            <person name="Pati A."/>
            <person name="Chen A."/>
            <person name="Palaniappan K."/>
            <person name="Land M."/>
            <person name="Hauser L."/>
            <person name="Pan C."/>
            <person name="Brambilla E.M."/>
            <person name="Rohde M."/>
            <person name="Spring S."/>
            <person name="Goker M."/>
            <person name="Detter J.C."/>
            <person name="Bristow J."/>
            <person name="Eisen J.A."/>
            <person name="Markowitz V."/>
            <person name="Hugenholtz P."/>
            <person name="Kyrpides N.C."/>
            <person name="Klenk H.P."/>
            <person name="Woyke T."/>
        </authorList>
    </citation>
    <scope>NUCLEOTIDE SEQUENCE [LARGE SCALE GENOMIC DNA]</scope>
    <source>
        <strain evidence="2">DSM 13258 / LMG 19739 / B1</strain>
    </source>
</reference>
<sequence>MVLFNNGVIDPIVAITKINYSVGMLSKKIFIYPLLLSVWTLSSQVLVDSVSKAPVPYVEIFNNSKIGTISDEQGRFSLEMFNPTDSVFFKHLTYLNIEGTANEFYPKDTIFMGPQAIELNEVFINSFNARDSVKKAVLLAKKNHLTSTYKTMGFYREYVKEEGDGVFLAEASYVGSVENSKKGIDYQIKILEGKKTENLSTLGINLEGGPQRLFEMGDIIAQENLLFDKSKIDEFQFNLVAIKNKDGDKIYEINFEPITNNLENNLMGTIFLEAGNLSFVEFCAKRDPVKLRQLGKIVEARTKDKKSPAPNFNLVQSELMLRFRKESGKQILSFIKIFNQLMVPQKSKYFLIDINAATLITSISTNKKQIKTNYNPEQSFGYELDKVPQGVSWRPDYTIYFGETEKKILNDITRKK</sequence>
<accession>G2PNM0</accession>
<dbReference type="STRING" id="886377.Murru_3421"/>
<protein>
    <recommendedName>
        <fullName evidence="3">Carboxypeptidase-like regulatory domain-containing protein</fullName>
    </recommendedName>
</protein>
<name>G2PNM0_ALLRU</name>
<gene>
    <name evidence="1" type="ordered locus">Murru_3421</name>
</gene>
<reference evidence="2" key="1">
    <citation type="submission" date="2011-08" db="EMBL/GenBank/DDBJ databases">
        <title>The complete genome of Muricauda ruestringensis DSM 13258.</title>
        <authorList>
            <person name="Lucas S."/>
            <person name="Han J."/>
            <person name="Lapidus A."/>
            <person name="Bruce D."/>
            <person name="Goodwin L."/>
            <person name="Pitluck S."/>
            <person name="Peters L."/>
            <person name="Kyrpides N."/>
            <person name="Mavromatis K."/>
            <person name="Ivanova N."/>
            <person name="Ovchinnikova G."/>
            <person name="Teshima H."/>
            <person name="Detter J.C."/>
            <person name="Tapia R."/>
            <person name="Han C."/>
            <person name="Land M."/>
            <person name="Hauser L."/>
            <person name="Markowitz V."/>
            <person name="Cheng J.-F."/>
            <person name="Hugenholtz P."/>
            <person name="Woyke T."/>
            <person name="Wu D."/>
            <person name="Spring S."/>
            <person name="Schroeder M."/>
            <person name="Brambilla E."/>
            <person name="Klenk H.-P."/>
            <person name="Eisen J.A."/>
        </authorList>
    </citation>
    <scope>NUCLEOTIDE SEQUENCE [LARGE SCALE GENOMIC DNA]</scope>
    <source>
        <strain evidence="2">DSM 13258 / LMG 19739 / B1</strain>
    </source>
</reference>
<dbReference type="HOGENOM" id="CLU_660252_0_0_10"/>
<evidence type="ECO:0000313" key="1">
    <source>
        <dbReference type="EMBL" id="AEM72433.1"/>
    </source>
</evidence>
<evidence type="ECO:0008006" key="3">
    <source>
        <dbReference type="Google" id="ProtNLM"/>
    </source>
</evidence>
<dbReference type="RefSeq" id="WP_014034707.1">
    <property type="nucleotide sequence ID" value="NC_015945.1"/>
</dbReference>
<evidence type="ECO:0000313" key="2">
    <source>
        <dbReference type="Proteomes" id="UP000008908"/>
    </source>
</evidence>
<keyword evidence="2" id="KW-1185">Reference proteome</keyword>
<dbReference type="KEGG" id="mrs:Murru_3421"/>
<organism evidence="1 2">
    <name type="scientific">Allomuricauda ruestringensis (strain DSM 13258 / CIP 107369 / LMG 19739 / B1)</name>
    <name type="common">Muricauda ruestringensis</name>
    <dbReference type="NCBI Taxonomy" id="886377"/>
    <lineage>
        <taxon>Bacteria</taxon>
        <taxon>Pseudomonadati</taxon>
        <taxon>Bacteroidota</taxon>
        <taxon>Flavobacteriia</taxon>
        <taxon>Flavobacteriales</taxon>
        <taxon>Flavobacteriaceae</taxon>
        <taxon>Flagellimonas</taxon>
    </lineage>
</organism>
<dbReference type="EMBL" id="CP002999">
    <property type="protein sequence ID" value="AEM72433.1"/>
    <property type="molecule type" value="Genomic_DNA"/>
</dbReference>
<proteinExistence type="predicted"/>
<dbReference type="Proteomes" id="UP000008908">
    <property type="component" value="Chromosome"/>
</dbReference>
<dbReference type="eggNOG" id="ENOG50338EK">
    <property type="taxonomic scope" value="Bacteria"/>
</dbReference>